<dbReference type="AlphaFoldDB" id="A0A9X0R3D0"/>
<evidence type="ECO:0000313" key="1">
    <source>
        <dbReference type="EMBL" id="MBC4019019.1"/>
    </source>
</evidence>
<dbReference type="RefSeq" id="WP_186773754.1">
    <property type="nucleotide sequence ID" value="NZ_JACOMF010000107.1"/>
</dbReference>
<proteinExistence type="predicted"/>
<evidence type="ECO:0000313" key="2">
    <source>
        <dbReference type="Proteomes" id="UP000600101"/>
    </source>
</evidence>
<protein>
    <submittedName>
        <fullName evidence="1">Uncharacterized protein</fullName>
    </submittedName>
</protein>
<comment type="caution">
    <text evidence="1">The sequence shown here is derived from an EMBL/GenBank/DDBJ whole genome shotgun (WGS) entry which is preliminary data.</text>
</comment>
<dbReference type="EMBL" id="JACOMF010000107">
    <property type="protein sequence ID" value="MBC4019019.1"/>
    <property type="molecule type" value="Genomic_DNA"/>
</dbReference>
<gene>
    <name evidence="1" type="ORF">H7965_27655</name>
</gene>
<accession>A0A9X0R3D0</accession>
<reference evidence="1" key="1">
    <citation type="submission" date="2020-08" db="EMBL/GenBank/DDBJ databases">
        <authorList>
            <person name="Hu Y."/>
            <person name="Nguyen S.V."/>
            <person name="Li F."/>
            <person name="Fanning S."/>
        </authorList>
    </citation>
    <scope>NUCLEOTIDE SEQUENCE</scope>
    <source>
        <strain evidence="1">SYSU D8009</strain>
    </source>
</reference>
<sequence length="366" mass="38184">MALLGFEGFDAYGDVTQLGQQLSLTTTGGAYAAIKTTTPRTGRACMTFRMVVNGPGGTVRQSFTLSGTTVIVGVAVRWLTFPLGTVRPRVRLWSSGTSRSGMAFGVNSSGNLYVGLGGPTTVTGLGTDVSTTLWTNTGEIEPLNSWIYYELKVSLTSTTAGSWSLRRNGQVVQAQSGVATLVNAADAISAVIVEIGIAGSTLPYIDQHFDIDDLYVCDGSGSALNDFLGSVRVRSLKPTANNSVAMTPNTGTNWAAVADATPDDDTTVVSAASASLTDTYAIEDLPASAAIVRALRAIYRVRKEDASAVETTPVLISSGVTATGNLDAPDTTYRYFVSLFPIDPATGVAWTPAAVNSLLAGVRRVA</sequence>
<keyword evidence="2" id="KW-1185">Reference proteome</keyword>
<dbReference type="Proteomes" id="UP000600101">
    <property type="component" value="Unassembled WGS sequence"/>
</dbReference>
<organism evidence="1 2">
    <name type="scientific">Siccirubricoccus deserti</name>
    <dbReference type="NCBI Taxonomy" id="2013562"/>
    <lineage>
        <taxon>Bacteria</taxon>
        <taxon>Pseudomonadati</taxon>
        <taxon>Pseudomonadota</taxon>
        <taxon>Alphaproteobacteria</taxon>
        <taxon>Acetobacterales</taxon>
        <taxon>Roseomonadaceae</taxon>
        <taxon>Siccirubricoccus</taxon>
    </lineage>
</organism>
<name>A0A9X0R3D0_9PROT</name>